<feature type="domain" description="C2H2-type" evidence="6">
    <location>
        <begin position="63"/>
        <end position="90"/>
    </location>
</feature>
<dbReference type="InterPro" id="IPR036236">
    <property type="entry name" value="Znf_C2H2_sf"/>
</dbReference>
<dbReference type="PANTHER" id="PTHR24379">
    <property type="entry name" value="KRAB AND ZINC FINGER DOMAIN-CONTAINING"/>
    <property type="match status" value="1"/>
</dbReference>
<evidence type="ECO:0000259" key="6">
    <source>
        <dbReference type="PROSITE" id="PS50157"/>
    </source>
</evidence>
<name>A0A8D8YZJ5_9HEMI</name>
<dbReference type="Pfam" id="PF00096">
    <property type="entry name" value="zf-C2H2"/>
    <property type="match status" value="2"/>
</dbReference>
<evidence type="ECO:0000256" key="1">
    <source>
        <dbReference type="ARBA" id="ARBA00022723"/>
    </source>
</evidence>
<keyword evidence="4" id="KW-0862">Zinc</keyword>
<keyword evidence="2" id="KW-0677">Repeat</keyword>
<organism evidence="7">
    <name type="scientific">Cacopsylla melanoneura</name>
    <dbReference type="NCBI Taxonomy" id="428564"/>
    <lineage>
        <taxon>Eukaryota</taxon>
        <taxon>Metazoa</taxon>
        <taxon>Ecdysozoa</taxon>
        <taxon>Arthropoda</taxon>
        <taxon>Hexapoda</taxon>
        <taxon>Insecta</taxon>
        <taxon>Pterygota</taxon>
        <taxon>Neoptera</taxon>
        <taxon>Paraneoptera</taxon>
        <taxon>Hemiptera</taxon>
        <taxon>Sternorrhyncha</taxon>
        <taxon>Psylloidea</taxon>
        <taxon>Psyllidae</taxon>
        <taxon>Psyllinae</taxon>
        <taxon>Cacopsylla</taxon>
    </lineage>
</organism>
<dbReference type="AlphaFoldDB" id="A0A8D8YZJ5"/>
<feature type="domain" description="C2H2-type" evidence="6">
    <location>
        <begin position="6"/>
        <end position="33"/>
    </location>
</feature>
<dbReference type="InterPro" id="IPR013087">
    <property type="entry name" value="Znf_C2H2_type"/>
</dbReference>
<dbReference type="EMBL" id="HBUF01404511">
    <property type="protein sequence ID" value="CAG6737754.1"/>
    <property type="molecule type" value="Transcribed_RNA"/>
</dbReference>
<reference evidence="7" key="1">
    <citation type="submission" date="2021-05" db="EMBL/GenBank/DDBJ databases">
        <authorList>
            <person name="Alioto T."/>
            <person name="Alioto T."/>
            <person name="Gomez Garrido J."/>
        </authorList>
    </citation>
    <scope>NUCLEOTIDE SEQUENCE</scope>
</reference>
<keyword evidence="1" id="KW-0479">Metal-binding</keyword>
<dbReference type="PANTHER" id="PTHR24379:SF126">
    <property type="entry name" value="LD25880P"/>
    <property type="match status" value="1"/>
</dbReference>
<protein>
    <submittedName>
        <fullName evidence="7">Zinc finger protein 628</fullName>
    </submittedName>
</protein>
<evidence type="ECO:0000256" key="5">
    <source>
        <dbReference type="PROSITE-ProRule" id="PRU00042"/>
    </source>
</evidence>
<evidence type="ECO:0000256" key="3">
    <source>
        <dbReference type="ARBA" id="ARBA00022771"/>
    </source>
</evidence>
<dbReference type="PROSITE" id="PS50157">
    <property type="entry name" value="ZINC_FINGER_C2H2_2"/>
    <property type="match status" value="3"/>
</dbReference>
<keyword evidence="3 5" id="KW-0863">Zinc-finger</keyword>
<dbReference type="SUPFAM" id="SSF57667">
    <property type="entry name" value="beta-beta-alpha zinc fingers"/>
    <property type="match status" value="2"/>
</dbReference>
<proteinExistence type="predicted"/>
<evidence type="ECO:0000256" key="2">
    <source>
        <dbReference type="ARBA" id="ARBA00022737"/>
    </source>
</evidence>
<accession>A0A8D8YZJ5</accession>
<evidence type="ECO:0000313" key="7">
    <source>
        <dbReference type="EMBL" id="CAG6737754.1"/>
    </source>
</evidence>
<dbReference type="Gene3D" id="3.30.160.60">
    <property type="entry name" value="Classic Zinc Finger"/>
    <property type="match status" value="3"/>
</dbReference>
<dbReference type="PROSITE" id="PS00028">
    <property type="entry name" value="ZINC_FINGER_C2H2_1"/>
    <property type="match status" value="4"/>
</dbReference>
<dbReference type="SMART" id="SM00355">
    <property type="entry name" value="ZnF_C2H2"/>
    <property type="match status" value="4"/>
</dbReference>
<evidence type="ECO:0000256" key="4">
    <source>
        <dbReference type="ARBA" id="ARBA00022833"/>
    </source>
</evidence>
<feature type="domain" description="C2H2-type" evidence="6">
    <location>
        <begin position="34"/>
        <end position="62"/>
    </location>
</feature>
<dbReference type="GO" id="GO:0008270">
    <property type="term" value="F:zinc ion binding"/>
    <property type="evidence" value="ECO:0007669"/>
    <property type="project" value="UniProtKB-KW"/>
</dbReference>
<sequence>MGDIKYECSLCEQTFSHKNYWRAHIRTHSQDRSHACDVCPSKFKARSDLGKHKKHVHSGTNRFPCKFCNATFKRASNLKLHTKVHLETETFTCAHCELLVTSKEFLEEHITHSHMQVVNTEDKAHKKRRKFSVPRGKLLFCNLCNEICFQM</sequence>